<accession>B4GSD5</accession>
<dbReference type="AlphaFoldDB" id="B4GSD5"/>
<dbReference type="Proteomes" id="UP000008744">
    <property type="component" value="Unassembled WGS sequence"/>
</dbReference>
<protein>
    <submittedName>
        <fullName evidence="1">GL26518</fullName>
    </submittedName>
</protein>
<reference evidence="1 2" key="1">
    <citation type="journal article" date="2007" name="Nature">
        <title>Evolution of genes and genomes on the Drosophila phylogeny.</title>
        <authorList>
            <consortium name="Drosophila 12 Genomes Consortium"/>
            <person name="Clark A.G."/>
            <person name="Eisen M.B."/>
            <person name="Smith D.R."/>
            <person name="Bergman C.M."/>
            <person name="Oliver B."/>
            <person name="Markow T.A."/>
            <person name="Kaufman T.C."/>
            <person name="Kellis M."/>
            <person name="Gelbart W."/>
            <person name="Iyer V.N."/>
            <person name="Pollard D.A."/>
            <person name="Sackton T.B."/>
            <person name="Larracuente A.M."/>
            <person name="Singh N.D."/>
            <person name="Abad J.P."/>
            <person name="Abt D.N."/>
            <person name="Adryan B."/>
            <person name="Aguade M."/>
            <person name="Akashi H."/>
            <person name="Anderson W.W."/>
            <person name="Aquadro C.F."/>
            <person name="Ardell D.H."/>
            <person name="Arguello R."/>
            <person name="Artieri C.G."/>
            <person name="Barbash D.A."/>
            <person name="Barker D."/>
            <person name="Barsanti P."/>
            <person name="Batterham P."/>
            <person name="Batzoglou S."/>
            <person name="Begun D."/>
            <person name="Bhutkar A."/>
            <person name="Blanco E."/>
            <person name="Bosak S.A."/>
            <person name="Bradley R.K."/>
            <person name="Brand A.D."/>
            <person name="Brent M.R."/>
            <person name="Brooks A.N."/>
            <person name="Brown R.H."/>
            <person name="Butlin R.K."/>
            <person name="Caggese C."/>
            <person name="Calvi B.R."/>
            <person name="Bernardo de Carvalho A."/>
            <person name="Caspi A."/>
            <person name="Castrezana S."/>
            <person name="Celniker S.E."/>
            <person name="Chang J.L."/>
            <person name="Chapple C."/>
            <person name="Chatterji S."/>
            <person name="Chinwalla A."/>
            <person name="Civetta A."/>
            <person name="Clifton S.W."/>
            <person name="Comeron J.M."/>
            <person name="Costello J.C."/>
            <person name="Coyne J.A."/>
            <person name="Daub J."/>
            <person name="David R.G."/>
            <person name="Delcher A.L."/>
            <person name="Delehaunty K."/>
            <person name="Do C.B."/>
            <person name="Ebling H."/>
            <person name="Edwards K."/>
            <person name="Eickbush T."/>
            <person name="Evans J.D."/>
            <person name="Filipski A."/>
            <person name="Findeiss S."/>
            <person name="Freyhult E."/>
            <person name="Fulton L."/>
            <person name="Fulton R."/>
            <person name="Garcia A.C."/>
            <person name="Gardiner A."/>
            <person name="Garfield D.A."/>
            <person name="Garvin B.E."/>
            <person name="Gibson G."/>
            <person name="Gilbert D."/>
            <person name="Gnerre S."/>
            <person name="Godfrey J."/>
            <person name="Good R."/>
            <person name="Gotea V."/>
            <person name="Gravely B."/>
            <person name="Greenberg A.J."/>
            <person name="Griffiths-Jones S."/>
            <person name="Gross S."/>
            <person name="Guigo R."/>
            <person name="Gustafson E.A."/>
            <person name="Haerty W."/>
            <person name="Hahn M.W."/>
            <person name="Halligan D.L."/>
            <person name="Halpern A.L."/>
            <person name="Halter G.M."/>
            <person name="Han M.V."/>
            <person name="Heger A."/>
            <person name="Hillier L."/>
            <person name="Hinrichs A.S."/>
            <person name="Holmes I."/>
            <person name="Hoskins R.A."/>
            <person name="Hubisz M.J."/>
            <person name="Hultmark D."/>
            <person name="Huntley M.A."/>
            <person name="Jaffe D.B."/>
            <person name="Jagadeeshan S."/>
            <person name="Jeck W.R."/>
            <person name="Johnson J."/>
            <person name="Jones C.D."/>
            <person name="Jordan W.C."/>
            <person name="Karpen G.H."/>
            <person name="Kataoka E."/>
            <person name="Keightley P.D."/>
            <person name="Kheradpour P."/>
            <person name="Kirkness E.F."/>
            <person name="Koerich L.B."/>
            <person name="Kristiansen K."/>
            <person name="Kudrna D."/>
            <person name="Kulathinal R.J."/>
            <person name="Kumar S."/>
            <person name="Kwok R."/>
            <person name="Lander E."/>
            <person name="Langley C.H."/>
            <person name="Lapoint R."/>
            <person name="Lazzaro B.P."/>
            <person name="Lee S.J."/>
            <person name="Levesque L."/>
            <person name="Li R."/>
            <person name="Lin C.F."/>
            <person name="Lin M.F."/>
            <person name="Lindblad-Toh K."/>
            <person name="Llopart A."/>
            <person name="Long M."/>
            <person name="Low L."/>
            <person name="Lozovsky E."/>
            <person name="Lu J."/>
            <person name="Luo M."/>
            <person name="Machado C.A."/>
            <person name="Makalowski W."/>
            <person name="Marzo M."/>
            <person name="Matsuda M."/>
            <person name="Matzkin L."/>
            <person name="McAllister B."/>
            <person name="McBride C.S."/>
            <person name="McKernan B."/>
            <person name="McKernan K."/>
            <person name="Mendez-Lago M."/>
            <person name="Minx P."/>
            <person name="Mollenhauer M.U."/>
            <person name="Montooth K."/>
            <person name="Mount S.M."/>
            <person name="Mu X."/>
            <person name="Myers E."/>
            <person name="Negre B."/>
            <person name="Newfeld S."/>
            <person name="Nielsen R."/>
            <person name="Noor M.A."/>
            <person name="O'Grady P."/>
            <person name="Pachter L."/>
            <person name="Papaceit M."/>
            <person name="Parisi M.J."/>
            <person name="Parisi M."/>
            <person name="Parts L."/>
            <person name="Pedersen J.S."/>
            <person name="Pesole G."/>
            <person name="Phillippy A.M."/>
            <person name="Ponting C.P."/>
            <person name="Pop M."/>
            <person name="Porcelli D."/>
            <person name="Powell J.R."/>
            <person name="Prohaska S."/>
            <person name="Pruitt K."/>
            <person name="Puig M."/>
            <person name="Quesneville H."/>
            <person name="Ram K.R."/>
            <person name="Rand D."/>
            <person name="Rasmussen M.D."/>
            <person name="Reed L.K."/>
            <person name="Reenan R."/>
            <person name="Reily A."/>
            <person name="Remington K.A."/>
            <person name="Rieger T.T."/>
            <person name="Ritchie M.G."/>
            <person name="Robin C."/>
            <person name="Rogers Y.H."/>
            <person name="Rohde C."/>
            <person name="Rozas J."/>
            <person name="Rubenfield M.J."/>
            <person name="Ruiz A."/>
            <person name="Russo S."/>
            <person name="Salzberg S.L."/>
            <person name="Sanchez-Gracia A."/>
            <person name="Saranga D.J."/>
            <person name="Sato H."/>
            <person name="Schaeffer S.W."/>
            <person name="Schatz M.C."/>
            <person name="Schlenke T."/>
            <person name="Schwartz R."/>
            <person name="Segarra C."/>
            <person name="Singh R.S."/>
            <person name="Sirot L."/>
            <person name="Sirota M."/>
            <person name="Sisneros N.B."/>
            <person name="Smith C.D."/>
            <person name="Smith T.F."/>
            <person name="Spieth J."/>
            <person name="Stage D.E."/>
            <person name="Stark A."/>
            <person name="Stephan W."/>
            <person name="Strausberg R.L."/>
            <person name="Strempel S."/>
            <person name="Sturgill D."/>
            <person name="Sutton G."/>
            <person name="Sutton G.G."/>
            <person name="Tao W."/>
            <person name="Teichmann S."/>
            <person name="Tobari Y.N."/>
            <person name="Tomimura Y."/>
            <person name="Tsolas J.M."/>
            <person name="Valente V.L."/>
            <person name="Venter E."/>
            <person name="Venter J.C."/>
            <person name="Vicario S."/>
            <person name="Vieira F.G."/>
            <person name="Vilella A.J."/>
            <person name="Villasante A."/>
            <person name="Walenz B."/>
            <person name="Wang J."/>
            <person name="Wasserman M."/>
            <person name="Watts T."/>
            <person name="Wilson D."/>
            <person name="Wilson R.K."/>
            <person name="Wing R.A."/>
            <person name="Wolfner M.F."/>
            <person name="Wong A."/>
            <person name="Wong G.K."/>
            <person name="Wu C.I."/>
            <person name="Wu G."/>
            <person name="Yamamoto D."/>
            <person name="Yang H.P."/>
            <person name="Yang S.P."/>
            <person name="Yorke J.A."/>
            <person name="Yoshida K."/>
            <person name="Zdobnov E."/>
            <person name="Zhang P."/>
            <person name="Zhang Y."/>
            <person name="Zimin A.V."/>
            <person name="Baldwin J."/>
            <person name="Abdouelleil A."/>
            <person name="Abdulkadir J."/>
            <person name="Abebe A."/>
            <person name="Abera B."/>
            <person name="Abreu J."/>
            <person name="Acer S.C."/>
            <person name="Aftuck L."/>
            <person name="Alexander A."/>
            <person name="An P."/>
            <person name="Anderson E."/>
            <person name="Anderson S."/>
            <person name="Arachi H."/>
            <person name="Azer M."/>
            <person name="Bachantsang P."/>
            <person name="Barry A."/>
            <person name="Bayul T."/>
            <person name="Berlin A."/>
            <person name="Bessette D."/>
            <person name="Bloom T."/>
            <person name="Blye J."/>
            <person name="Boguslavskiy L."/>
            <person name="Bonnet C."/>
            <person name="Boukhgalter B."/>
            <person name="Bourzgui I."/>
            <person name="Brown A."/>
            <person name="Cahill P."/>
            <person name="Channer S."/>
            <person name="Cheshatsang Y."/>
            <person name="Chuda L."/>
            <person name="Citroen M."/>
            <person name="Collymore A."/>
            <person name="Cooke P."/>
            <person name="Costello M."/>
            <person name="D'Aco K."/>
            <person name="Daza R."/>
            <person name="De Haan G."/>
            <person name="DeGray S."/>
            <person name="DeMaso C."/>
            <person name="Dhargay N."/>
            <person name="Dooley K."/>
            <person name="Dooley E."/>
            <person name="Doricent M."/>
            <person name="Dorje P."/>
            <person name="Dorjee K."/>
            <person name="Dupes A."/>
            <person name="Elong R."/>
            <person name="Falk J."/>
            <person name="Farina A."/>
            <person name="Faro S."/>
            <person name="Ferguson D."/>
            <person name="Fisher S."/>
            <person name="Foley C.D."/>
            <person name="Franke A."/>
            <person name="Friedrich D."/>
            <person name="Gadbois L."/>
            <person name="Gearin G."/>
            <person name="Gearin C.R."/>
            <person name="Giannoukos G."/>
            <person name="Goode T."/>
            <person name="Graham J."/>
            <person name="Grandbois E."/>
            <person name="Grewal S."/>
            <person name="Gyaltsen K."/>
            <person name="Hafez N."/>
            <person name="Hagos B."/>
            <person name="Hall J."/>
            <person name="Henson C."/>
            <person name="Hollinger A."/>
            <person name="Honan T."/>
            <person name="Huard M.D."/>
            <person name="Hughes L."/>
            <person name="Hurhula B."/>
            <person name="Husby M.E."/>
            <person name="Kamat A."/>
            <person name="Kanga B."/>
            <person name="Kashin S."/>
            <person name="Khazanovich D."/>
            <person name="Kisner P."/>
            <person name="Lance K."/>
            <person name="Lara M."/>
            <person name="Lee W."/>
            <person name="Lennon N."/>
            <person name="Letendre F."/>
            <person name="LeVine R."/>
            <person name="Lipovsky A."/>
            <person name="Liu X."/>
            <person name="Liu J."/>
            <person name="Liu S."/>
            <person name="Lokyitsang T."/>
            <person name="Lokyitsang Y."/>
            <person name="Lubonja R."/>
            <person name="Lui A."/>
            <person name="MacDonald P."/>
            <person name="Magnisalis V."/>
            <person name="Maru K."/>
            <person name="Matthews C."/>
            <person name="McCusker W."/>
            <person name="McDonough S."/>
            <person name="Mehta T."/>
            <person name="Meldrim J."/>
            <person name="Meneus L."/>
            <person name="Mihai O."/>
            <person name="Mihalev A."/>
            <person name="Mihova T."/>
            <person name="Mittelman R."/>
            <person name="Mlenga V."/>
            <person name="Montmayeur A."/>
            <person name="Mulrain L."/>
            <person name="Navidi A."/>
            <person name="Naylor J."/>
            <person name="Negash T."/>
            <person name="Nguyen T."/>
            <person name="Nguyen N."/>
            <person name="Nicol R."/>
            <person name="Norbu C."/>
            <person name="Norbu N."/>
            <person name="Novod N."/>
            <person name="O'Neill B."/>
            <person name="Osman S."/>
            <person name="Markiewicz E."/>
            <person name="Oyono O.L."/>
            <person name="Patti C."/>
            <person name="Phunkhang P."/>
            <person name="Pierre F."/>
            <person name="Priest M."/>
            <person name="Raghuraman S."/>
            <person name="Rege F."/>
            <person name="Reyes R."/>
            <person name="Rise C."/>
            <person name="Rogov P."/>
            <person name="Ross K."/>
            <person name="Ryan E."/>
            <person name="Settipalli S."/>
            <person name="Shea T."/>
            <person name="Sherpa N."/>
            <person name="Shi L."/>
            <person name="Shih D."/>
            <person name="Sparrow T."/>
            <person name="Spaulding J."/>
            <person name="Stalker J."/>
            <person name="Stange-Thomann N."/>
            <person name="Stavropoulos S."/>
            <person name="Stone C."/>
            <person name="Strader C."/>
            <person name="Tesfaye S."/>
            <person name="Thomson T."/>
            <person name="Thoulutsang Y."/>
            <person name="Thoulutsang D."/>
            <person name="Topham K."/>
            <person name="Topping I."/>
            <person name="Tsamla T."/>
            <person name="Vassiliev H."/>
            <person name="Vo A."/>
            <person name="Wangchuk T."/>
            <person name="Wangdi T."/>
            <person name="Weiand M."/>
            <person name="Wilkinson J."/>
            <person name="Wilson A."/>
            <person name="Yadav S."/>
            <person name="Young G."/>
            <person name="Yu Q."/>
            <person name="Zembek L."/>
            <person name="Zhong D."/>
            <person name="Zimmer A."/>
            <person name="Zwirko Z."/>
            <person name="Jaffe D.B."/>
            <person name="Alvarez P."/>
            <person name="Brockman W."/>
            <person name="Butler J."/>
            <person name="Chin C."/>
            <person name="Gnerre S."/>
            <person name="Grabherr M."/>
            <person name="Kleber M."/>
            <person name="Mauceli E."/>
            <person name="MacCallum I."/>
        </authorList>
    </citation>
    <scope>NUCLEOTIDE SEQUENCE [LARGE SCALE GENOMIC DNA]</scope>
    <source>
        <strain evidence="2">MSH-3 / Tucson 14011-0111.49</strain>
    </source>
</reference>
<evidence type="ECO:0000313" key="2">
    <source>
        <dbReference type="Proteomes" id="UP000008744"/>
    </source>
</evidence>
<keyword evidence="2" id="KW-1185">Reference proteome</keyword>
<proteinExistence type="predicted"/>
<dbReference type="EMBL" id="CH479189">
    <property type="protein sequence ID" value="EDW25294.1"/>
    <property type="molecule type" value="Genomic_DNA"/>
</dbReference>
<organism evidence="2">
    <name type="scientific">Drosophila persimilis</name>
    <name type="common">Fruit fly</name>
    <dbReference type="NCBI Taxonomy" id="7234"/>
    <lineage>
        <taxon>Eukaryota</taxon>
        <taxon>Metazoa</taxon>
        <taxon>Ecdysozoa</taxon>
        <taxon>Arthropoda</taxon>
        <taxon>Hexapoda</taxon>
        <taxon>Insecta</taxon>
        <taxon>Pterygota</taxon>
        <taxon>Neoptera</taxon>
        <taxon>Endopterygota</taxon>
        <taxon>Diptera</taxon>
        <taxon>Brachycera</taxon>
        <taxon>Muscomorpha</taxon>
        <taxon>Ephydroidea</taxon>
        <taxon>Drosophilidae</taxon>
        <taxon>Drosophila</taxon>
        <taxon>Sophophora</taxon>
    </lineage>
</organism>
<sequence length="93" mass="10450">MSQPQSLKTDKQAKESLNSIWRRSYHINGLRRETVDKCECGWASSWHTRHFRYECIVGTGNGDRACGWQQQCGAATNIIACHTINGSAIGQTH</sequence>
<evidence type="ECO:0000313" key="1">
    <source>
        <dbReference type="EMBL" id="EDW25294.1"/>
    </source>
</evidence>
<gene>
    <name evidence="1" type="primary">Dper\GL26518</name>
    <name evidence="1" type="ORF">Dper_GL26518</name>
</gene>
<dbReference type="HOGENOM" id="CLU_2401970_0_0_1"/>
<name>B4GSD5_DROPE</name>